<evidence type="ECO:0000256" key="3">
    <source>
        <dbReference type="ARBA" id="ARBA00022695"/>
    </source>
</evidence>
<evidence type="ECO:0000256" key="2">
    <source>
        <dbReference type="ARBA" id="ARBA00022679"/>
    </source>
</evidence>
<dbReference type="EMBL" id="BAABKX010000022">
    <property type="protein sequence ID" value="GAA5062533.1"/>
    <property type="molecule type" value="Genomic_DNA"/>
</dbReference>
<dbReference type="InterPro" id="IPR050240">
    <property type="entry name" value="DNA_pol_type-B"/>
</dbReference>
<dbReference type="Proteomes" id="UP001501729">
    <property type="component" value="Unassembled WGS sequence"/>
</dbReference>
<dbReference type="GO" id="GO:0003887">
    <property type="term" value="F:DNA-directed DNA polymerase activity"/>
    <property type="evidence" value="ECO:0007669"/>
    <property type="project" value="UniProtKB-KW"/>
</dbReference>
<keyword evidence="6" id="KW-1185">Reference proteome</keyword>
<keyword evidence="3" id="KW-0548">Nucleotidyltransferase</keyword>
<comment type="caution">
    <text evidence="5">The sequence shown here is derived from an EMBL/GenBank/DDBJ whole genome shotgun (WGS) entry which is preliminary data.</text>
</comment>
<dbReference type="GO" id="GO:0006261">
    <property type="term" value="P:DNA-templated DNA replication"/>
    <property type="evidence" value="ECO:0007669"/>
    <property type="project" value="TreeGrafter"/>
</dbReference>
<proteinExistence type="predicted"/>
<dbReference type="AlphaFoldDB" id="A0AAV3UPQ6"/>
<dbReference type="SUPFAM" id="SSF56672">
    <property type="entry name" value="DNA/RNA polymerases"/>
    <property type="match status" value="1"/>
</dbReference>
<gene>
    <name evidence="5" type="ORF">GCM10025751_50020</name>
</gene>
<evidence type="ECO:0000313" key="6">
    <source>
        <dbReference type="Proteomes" id="UP001501729"/>
    </source>
</evidence>
<dbReference type="RefSeq" id="WP_390185316.1">
    <property type="nucleotide sequence ID" value="NZ_JBHMAI010000007.1"/>
</dbReference>
<keyword evidence="2" id="KW-0808">Transferase</keyword>
<evidence type="ECO:0000256" key="1">
    <source>
        <dbReference type="ARBA" id="ARBA00012417"/>
    </source>
</evidence>
<reference evidence="5 6" key="1">
    <citation type="journal article" date="2019" name="Int. J. Syst. Evol. Microbiol.">
        <title>The Global Catalogue of Microorganisms (GCM) 10K type strain sequencing project: providing services to taxonomists for standard genome sequencing and annotation.</title>
        <authorList>
            <consortium name="The Broad Institute Genomics Platform"/>
            <consortium name="The Broad Institute Genome Sequencing Center for Infectious Disease"/>
            <person name="Wu L."/>
            <person name="Ma J."/>
        </authorList>
    </citation>
    <scope>NUCLEOTIDE SEQUENCE [LARGE SCALE GENOMIC DNA]</scope>
    <source>
        <strain evidence="5 6">JCM 17504</strain>
    </source>
</reference>
<sequence>MRDSDAGALTKYFGKVAGEDEYKYRGIECRQRSTPSYIDEAQKALIRAVDAYRDPKAVCEELRSWVDRLERGAVDPNELMITNRVSKKREDYTQSTRSVAALERAADLGLARAPGQSVSYVVVDDSKRSRERVALSSEELDEYDTGFYRELLVRAAASVVSPLGWREKRIEQFLSSHDEVSLKSFL</sequence>
<name>A0AAV3UPQ6_9EURY</name>
<keyword evidence="4" id="KW-0239">DNA-directed DNA polymerase</keyword>
<dbReference type="InterPro" id="IPR042087">
    <property type="entry name" value="DNA_pol_B_thumb"/>
</dbReference>
<organism evidence="5 6">
    <name type="scientific">Haladaptatus pallidirubidus</name>
    <dbReference type="NCBI Taxonomy" id="1008152"/>
    <lineage>
        <taxon>Archaea</taxon>
        <taxon>Methanobacteriati</taxon>
        <taxon>Methanobacteriota</taxon>
        <taxon>Stenosarchaea group</taxon>
        <taxon>Halobacteria</taxon>
        <taxon>Halobacteriales</taxon>
        <taxon>Haladaptataceae</taxon>
        <taxon>Haladaptatus</taxon>
    </lineage>
</organism>
<protein>
    <recommendedName>
        <fullName evidence="1">DNA-directed DNA polymerase</fullName>
        <ecNumber evidence="1">2.7.7.7</ecNumber>
    </recommendedName>
</protein>
<dbReference type="PANTHER" id="PTHR10322">
    <property type="entry name" value="DNA POLYMERASE CATALYTIC SUBUNIT"/>
    <property type="match status" value="1"/>
</dbReference>
<dbReference type="EC" id="2.7.7.7" evidence="1"/>
<evidence type="ECO:0000256" key="4">
    <source>
        <dbReference type="ARBA" id="ARBA00022932"/>
    </source>
</evidence>
<dbReference type="Gene3D" id="1.10.132.60">
    <property type="entry name" value="DNA polymerase family B, C-terminal domain"/>
    <property type="match status" value="1"/>
</dbReference>
<accession>A0AAV3UPQ6</accession>
<evidence type="ECO:0000313" key="5">
    <source>
        <dbReference type="EMBL" id="GAA5062533.1"/>
    </source>
</evidence>
<dbReference type="PANTHER" id="PTHR10322:SF23">
    <property type="entry name" value="DNA POLYMERASE DELTA CATALYTIC SUBUNIT"/>
    <property type="match status" value="1"/>
</dbReference>
<dbReference type="InterPro" id="IPR043502">
    <property type="entry name" value="DNA/RNA_pol_sf"/>
</dbReference>